<comment type="caution">
    <text evidence="2">The sequence shown here is derived from an EMBL/GenBank/DDBJ whole genome shotgun (WGS) entry which is preliminary data.</text>
</comment>
<dbReference type="EMBL" id="JAAGNZ010000001">
    <property type="protein sequence ID" value="NEU67120.1"/>
    <property type="molecule type" value="Genomic_DNA"/>
</dbReference>
<accession>A0A6M0IFQ1</accession>
<dbReference type="RefSeq" id="WP_164036716.1">
    <property type="nucleotide sequence ID" value="NZ_JAAGNZ010000001.1"/>
</dbReference>
<organism evidence="2 3">
    <name type="scientific">Spirosoma agri</name>
    <dbReference type="NCBI Taxonomy" id="1987381"/>
    <lineage>
        <taxon>Bacteria</taxon>
        <taxon>Pseudomonadati</taxon>
        <taxon>Bacteroidota</taxon>
        <taxon>Cytophagia</taxon>
        <taxon>Cytophagales</taxon>
        <taxon>Cytophagaceae</taxon>
        <taxon>Spirosoma</taxon>
    </lineage>
</organism>
<keyword evidence="1" id="KW-0472">Membrane</keyword>
<dbReference type="AlphaFoldDB" id="A0A6M0IFQ1"/>
<keyword evidence="1" id="KW-0812">Transmembrane</keyword>
<evidence type="ECO:0000256" key="1">
    <source>
        <dbReference type="SAM" id="Phobius"/>
    </source>
</evidence>
<reference evidence="2 3" key="1">
    <citation type="submission" date="2020-02" db="EMBL/GenBank/DDBJ databases">
        <title>Draft genome sequence of two Spirosoma agri KCTC 52727 and Spirosoma terrae KCTC 52035.</title>
        <authorList>
            <person name="Rojas J."/>
            <person name="Ambika Manirajan B."/>
            <person name="Ratering S."/>
            <person name="Suarez C."/>
            <person name="Schnell S."/>
        </authorList>
    </citation>
    <scope>NUCLEOTIDE SEQUENCE [LARGE SCALE GENOMIC DNA]</scope>
    <source>
        <strain evidence="2 3">KCTC 52727</strain>
    </source>
</reference>
<feature type="transmembrane region" description="Helical" evidence="1">
    <location>
        <begin position="115"/>
        <end position="136"/>
    </location>
</feature>
<proteinExistence type="predicted"/>
<evidence type="ECO:0000313" key="3">
    <source>
        <dbReference type="Proteomes" id="UP000477386"/>
    </source>
</evidence>
<feature type="transmembrane region" description="Helical" evidence="1">
    <location>
        <begin position="142"/>
        <end position="165"/>
    </location>
</feature>
<keyword evidence="1" id="KW-1133">Transmembrane helix</keyword>
<keyword evidence="3" id="KW-1185">Reference proteome</keyword>
<dbReference type="InterPro" id="IPR018723">
    <property type="entry name" value="DUF2254_membrane"/>
</dbReference>
<dbReference type="Pfam" id="PF10011">
    <property type="entry name" value="DUF2254"/>
    <property type="match status" value="1"/>
</dbReference>
<name>A0A6M0IFQ1_9BACT</name>
<sequence length="461" mass="51779">MNKKYIEDNKIAIIQRAFSEFLLLPSLIILFFLFLSYFTYSIDQVKIGWLQPVRLLLKNHFFSNSEATSSLLGAIVSGTISVTTLTTTLLLVIVQQSASSMTTQVFDQFLRRKTNQFYLGFFVGLALYSMITLATVNPPFNPVIGGTVAFSLTGVALYLLVLLMYTTIDQMRPSEIINAIHNRVLNARSRQLDMVAYTTIIKPDNNQKGKEVVTAKGGYLTYINTKKLAEFIAEHCRGSYIYFTKPIGTYVAHNEPIAEIVAPDETHIFLLAKEIIKQTTISVKRDLDQDPSYGIVQIETIAWTSTSTAKSNPSPGTFCVHTLHNILSCWSEDEPVEKDTLCGSIYYCDDTIDQLMRSFENLAVVSSESMQHQIFEAILDTFSKMLDRVPDQWQPKIERVILIMLSVMGDHVLTTALDNSLNTLAAQLRYLGEKETAEAVDIATQQLRNSVGKLNSRSTRV</sequence>
<feature type="transmembrane region" description="Helical" evidence="1">
    <location>
        <begin position="21"/>
        <end position="40"/>
    </location>
</feature>
<feature type="transmembrane region" description="Helical" evidence="1">
    <location>
        <begin position="71"/>
        <end position="94"/>
    </location>
</feature>
<gene>
    <name evidence="2" type="ORF">GK091_09540</name>
</gene>
<protein>
    <submittedName>
        <fullName evidence="2">DUF2254 domain-containing protein</fullName>
    </submittedName>
</protein>
<evidence type="ECO:0000313" key="2">
    <source>
        <dbReference type="EMBL" id="NEU67120.1"/>
    </source>
</evidence>
<dbReference type="Proteomes" id="UP000477386">
    <property type="component" value="Unassembled WGS sequence"/>
</dbReference>